<dbReference type="Proteomes" id="UP000779507">
    <property type="component" value="Unassembled WGS sequence"/>
</dbReference>
<dbReference type="Gene3D" id="2.40.170.20">
    <property type="entry name" value="TonB-dependent receptor, beta-barrel domain"/>
    <property type="match status" value="1"/>
</dbReference>
<dbReference type="Gene3D" id="2.170.130.10">
    <property type="entry name" value="TonB-dependent receptor, plug domain"/>
    <property type="match status" value="1"/>
</dbReference>
<keyword evidence="13" id="KW-0732">Signal</keyword>
<dbReference type="PANTHER" id="PTHR32552">
    <property type="entry name" value="FERRICHROME IRON RECEPTOR-RELATED"/>
    <property type="match status" value="1"/>
</dbReference>
<evidence type="ECO:0000259" key="15">
    <source>
        <dbReference type="Pfam" id="PF07715"/>
    </source>
</evidence>
<dbReference type="EMBL" id="JABSNP010000016">
    <property type="protein sequence ID" value="NRT20332.1"/>
    <property type="molecule type" value="Genomic_DNA"/>
</dbReference>
<feature type="domain" description="TonB-dependent receptor plug" evidence="15">
    <location>
        <begin position="119"/>
        <end position="225"/>
    </location>
</feature>
<accession>A0ABX2FTP2</accession>
<dbReference type="Pfam" id="PF13715">
    <property type="entry name" value="CarbopepD_reg_2"/>
    <property type="match status" value="1"/>
</dbReference>
<keyword evidence="9 11" id="KW-0472">Membrane</keyword>
<dbReference type="InterPro" id="IPR012910">
    <property type="entry name" value="Plug_dom"/>
</dbReference>
<dbReference type="InterPro" id="IPR037066">
    <property type="entry name" value="Plug_dom_sf"/>
</dbReference>
<dbReference type="SUPFAM" id="SSF56935">
    <property type="entry name" value="Porins"/>
    <property type="match status" value="1"/>
</dbReference>
<evidence type="ECO:0000256" key="7">
    <source>
        <dbReference type="ARBA" id="ARBA00023065"/>
    </source>
</evidence>
<comment type="caution">
    <text evidence="16">The sequence shown here is derived from an EMBL/GenBank/DDBJ whole genome shotgun (WGS) entry which is preliminary data.</text>
</comment>
<dbReference type="RefSeq" id="WP_173811110.1">
    <property type="nucleotide sequence ID" value="NZ_JABSNP010000016.1"/>
</dbReference>
<evidence type="ECO:0000256" key="1">
    <source>
        <dbReference type="ARBA" id="ARBA00004571"/>
    </source>
</evidence>
<evidence type="ECO:0000256" key="10">
    <source>
        <dbReference type="ARBA" id="ARBA00023237"/>
    </source>
</evidence>
<dbReference type="InterPro" id="IPR008969">
    <property type="entry name" value="CarboxyPept-like_regulatory"/>
</dbReference>
<dbReference type="Pfam" id="PF00593">
    <property type="entry name" value="TonB_dep_Rec_b-barrel"/>
    <property type="match status" value="1"/>
</dbReference>
<dbReference type="Gene3D" id="2.60.40.1120">
    <property type="entry name" value="Carboxypeptidase-like, regulatory domain"/>
    <property type="match status" value="1"/>
</dbReference>
<dbReference type="PROSITE" id="PS52016">
    <property type="entry name" value="TONB_DEPENDENT_REC_3"/>
    <property type="match status" value="1"/>
</dbReference>
<dbReference type="Pfam" id="PF07715">
    <property type="entry name" value="Plug"/>
    <property type="match status" value="1"/>
</dbReference>
<feature type="signal peptide" evidence="13">
    <location>
        <begin position="1"/>
        <end position="20"/>
    </location>
</feature>
<keyword evidence="8 12" id="KW-0798">TonB box</keyword>
<evidence type="ECO:0000256" key="6">
    <source>
        <dbReference type="ARBA" id="ARBA00023004"/>
    </source>
</evidence>
<evidence type="ECO:0000256" key="12">
    <source>
        <dbReference type="RuleBase" id="RU003357"/>
    </source>
</evidence>
<keyword evidence="4" id="KW-0410">Iron transport</keyword>
<comment type="similarity">
    <text evidence="11 12">Belongs to the TonB-dependent receptor family.</text>
</comment>
<evidence type="ECO:0000256" key="4">
    <source>
        <dbReference type="ARBA" id="ARBA00022496"/>
    </source>
</evidence>
<dbReference type="PANTHER" id="PTHR32552:SF81">
    <property type="entry name" value="TONB-DEPENDENT OUTER MEMBRANE RECEPTOR"/>
    <property type="match status" value="1"/>
</dbReference>
<reference evidence="16 17" key="1">
    <citation type="submission" date="2020-05" db="EMBL/GenBank/DDBJ databases">
        <title>Genomic Encyclopedia of Type Strains, Phase IV (KMG-V): Genome sequencing to study the core and pangenomes of soil and plant-associated prokaryotes.</title>
        <authorList>
            <person name="Whitman W."/>
        </authorList>
    </citation>
    <scope>NUCLEOTIDE SEQUENCE [LARGE SCALE GENOMIC DNA]</scope>
    <source>
        <strain evidence="16 17">9A</strain>
    </source>
</reference>
<dbReference type="SUPFAM" id="SSF49464">
    <property type="entry name" value="Carboxypeptidase regulatory domain-like"/>
    <property type="match status" value="1"/>
</dbReference>
<keyword evidence="17" id="KW-1185">Reference proteome</keyword>
<keyword evidence="5 11" id="KW-0812">Transmembrane</keyword>
<protein>
    <submittedName>
        <fullName evidence="16">Outer membrane receptor protein involved in Fe transport</fullName>
    </submittedName>
</protein>
<evidence type="ECO:0000313" key="17">
    <source>
        <dbReference type="Proteomes" id="UP000779507"/>
    </source>
</evidence>
<keyword evidence="16" id="KW-0675">Receptor</keyword>
<evidence type="ECO:0000259" key="14">
    <source>
        <dbReference type="Pfam" id="PF00593"/>
    </source>
</evidence>
<evidence type="ECO:0000313" key="16">
    <source>
        <dbReference type="EMBL" id="NRT20332.1"/>
    </source>
</evidence>
<dbReference type="CDD" id="cd01347">
    <property type="entry name" value="ligand_gated_channel"/>
    <property type="match status" value="1"/>
</dbReference>
<keyword evidence="7" id="KW-0406">Ion transport</keyword>
<gene>
    <name evidence="16" type="ORF">HNP98_003173</name>
</gene>
<comment type="subcellular location">
    <subcellularLocation>
        <location evidence="1 11">Cell outer membrane</location>
        <topology evidence="1 11">Multi-pass membrane protein</topology>
    </subcellularLocation>
</comment>
<dbReference type="InterPro" id="IPR036942">
    <property type="entry name" value="Beta-barrel_TonB_sf"/>
</dbReference>
<organism evidence="16 17">
    <name type="scientific">Hymenobacter caeli</name>
    <dbReference type="NCBI Taxonomy" id="2735894"/>
    <lineage>
        <taxon>Bacteria</taxon>
        <taxon>Pseudomonadati</taxon>
        <taxon>Bacteroidota</taxon>
        <taxon>Cytophagia</taxon>
        <taxon>Cytophagales</taxon>
        <taxon>Hymenobacteraceae</taxon>
        <taxon>Hymenobacter</taxon>
    </lineage>
</organism>
<name>A0ABX2FTP2_9BACT</name>
<evidence type="ECO:0000256" key="8">
    <source>
        <dbReference type="ARBA" id="ARBA00023077"/>
    </source>
</evidence>
<evidence type="ECO:0000256" key="13">
    <source>
        <dbReference type="SAM" id="SignalP"/>
    </source>
</evidence>
<dbReference type="InterPro" id="IPR000531">
    <property type="entry name" value="Beta-barrel_TonB"/>
</dbReference>
<keyword evidence="3 11" id="KW-1134">Transmembrane beta strand</keyword>
<keyword evidence="10 11" id="KW-0998">Cell outer membrane</keyword>
<evidence type="ECO:0000256" key="2">
    <source>
        <dbReference type="ARBA" id="ARBA00022448"/>
    </source>
</evidence>
<evidence type="ECO:0000256" key="5">
    <source>
        <dbReference type="ARBA" id="ARBA00022692"/>
    </source>
</evidence>
<feature type="domain" description="TonB-dependent receptor-like beta-barrel" evidence="14">
    <location>
        <begin position="294"/>
        <end position="744"/>
    </location>
</feature>
<keyword evidence="6" id="KW-0408">Iron</keyword>
<feature type="chain" id="PRO_5046285525" evidence="13">
    <location>
        <begin position="21"/>
        <end position="784"/>
    </location>
</feature>
<sequence length="784" mass="85674">MKSIFIAAGLAWASLGHAYAQQPAALRGTILDAQTQQPLPGVSVGVPGTGLGTTTDAAGHFALPNAPATREVTVSFVGYNAQRLRVPADGRALTVRLEAAPVTLQGVVVSASREQEKRTEAPVAIGTVSPQLMADTKATAPYQLLNKVAGVYMVDLGSEQHMMAIRQPITTNAVYLYLEDGLPIRPIGIFNHNALYEINQNGVRSIEVVKGPASSLYGSNAIGGAVNFLTRQPTPLPTAGASVQGDGFGYRRLDASASGTAGKLGVFVGGYAARQRGGWQDYTDFDKESWTARADYALTAKTRLTAAGTYNYLSTQTPGSLDSAHFYSRRYQSNNRFTNRVVTAVRSSLRLAHDWSTAQQTAFTGFYRYNSTGQLPSYYIGDVYDKATGAYQSSNGQVNNQSFRSYGALAQHRADLDFLHSRLLVGGYFDYSPSTYFARYLAIQKDPASNFYTGFTDTGRYLDNYRIDLYNEAAYAQYEVPATEALRIVGGLRYDRVQYKFANELSGSQTTKKAAQNNVYNLVAPKLGLTYALGPNRGLYANFSTGFEPPETGSLYSSRQKAELTQANFNNYEAGGWVALLDRKVYLDLSLYQLDGRNEIISVGLNDNTNNTQYVNAGATRHRGVEYSLTYAPVSEVNFRLSGTNARHTFLAYSEFAQGKDKDYSGNRMSNAPDWIANGEVFYKPRFVPGARLGLEWQHIGAYFTNTANTKSYAGYDLFNLRLGYRLPQTALRGLEVWANAVNLSNQLYAVNATTTQYGTTYSAAAPRTLTLGAGYTFAAKARE</sequence>
<evidence type="ECO:0000256" key="9">
    <source>
        <dbReference type="ARBA" id="ARBA00023136"/>
    </source>
</evidence>
<dbReference type="InterPro" id="IPR039426">
    <property type="entry name" value="TonB-dep_rcpt-like"/>
</dbReference>
<evidence type="ECO:0000256" key="11">
    <source>
        <dbReference type="PROSITE-ProRule" id="PRU01360"/>
    </source>
</evidence>
<proteinExistence type="inferred from homology"/>
<keyword evidence="2 11" id="KW-0813">Transport</keyword>
<evidence type="ECO:0000256" key="3">
    <source>
        <dbReference type="ARBA" id="ARBA00022452"/>
    </source>
</evidence>